<organism evidence="3 4">
    <name type="scientific">Oceanicola granulosus (strain ATCC BAA-861 / DSM 15982 / KCTC 12143 / HTCC2516)</name>
    <dbReference type="NCBI Taxonomy" id="314256"/>
    <lineage>
        <taxon>Bacteria</taxon>
        <taxon>Pseudomonadati</taxon>
        <taxon>Pseudomonadota</taxon>
        <taxon>Alphaproteobacteria</taxon>
        <taxon>Rhodobacterales</taxon>
        <taxon>Roseobacteraceae</taxon>
        <taxon>Oceanicola</taxon>
    </lineage>
</organism>
<keyword evidence="2" id="KW-0472">Membrane</keyword>
<feature type="region of interest" description="Disordered" evidence="1">
    <location>
        <begin position="158"/>
        <end position="199"/>
    </location>
</feature>
<dbReference type="HOGENOM" id="CLU_1365045_0_0_5"/>
<gene>
    <name evidence="3" type="ORF">OG2516_05933</name>
</gene>
<evidence type="ECO:0000256" key="2">
    <source>
        <dbReference type="SAM" id="Phobius"/>
    </source>
</evidence>
<evidence type="ECO:0000256" key="1">
    <source>
        <dbReference type="SAM" id="MobiDB-lite"/>
    </source>
</evidence>
<dbReference type="RefSeq" id="WP_007254714.1">
    <property type="nucleotide sequence ID" value="NZ_CH724107.1"/>
</dbReference>
<keyword evidence="2" id="KW-1133">Transmembrane helix</keyword>
<proteinExistence type="predicted"/>
<accession>Q2CIG5</accession>
<dbReference type="EC" id="1.8.4.11" evidence="3"/>
<feature type="transmembrane region" description="Helical" evidence="2">
    <location>
        <begin position="52"/>
        <end position="70"/>
    </location>
</feature>
<keyword evidence="4" id="KW-1185">Reference proteome</keyword>
<protein>
    <submittedName>
        <fullName evidence="3">Methionine sulfoxide reductase B</fullName>
        <ecNumber evidence="3">1.8.4.11</ecNumber>
    </submittedName>
</protein>
<sequence>MTTLRQRWGEVTEGERARAAAYGLVAVIGAVMSFLVIQRLDADVRGPLHPLTFYEFWQIAAGAIGAAAALRLSGEMFGQPGLRGWKSAAMGVLFVSFVGALIAGTLVLPLYGTMFGPFSLAVALAGSPILALAWVSHLFGAHWLMRRWRDERDSIFRHESAEPREPAPAAVIVETTPRPPPPPPRPELPADLAIYADPR</sequence>
<feature type="transmembrane region" description="Helical" evidence="2">
    <location>
        <begin position="91"/>
        <end position="112"/>
    </location>
</feature>
<dbReference type="GO" id="GO:0008113">
    <property type="term" value="F:peptide-methionine (S)-S-oxide reductase activity"/>
    <property type="evidence" value="ECO:0007669"/>
    <property type="project" value="UniProtKB-EC"/>
</dbReference>
<evidence type="ECO:0000313" key="3">
    <source>
        <dbReference type="EMBL" id="EAR52624.1"/>
    </source>
</evidence>
<feature type="compositionally biased region" description="Pro residues" evidence="1">
    <location>
        <begin position="177"/>
        <end position="187"/>
    </location>
</feature>
<keyword evidence="2" id="KW-0812">Transmembrane</keyword>
<reference evidence="3 4" key="1">
    <citation type="journal article" date="2010" name="J. Bacteriol.">
        <title>Genome sequences of Oceanicola granulosus HTCC2516(T) and Oceanicola batsensis HTCC2597(TDelta).</title>
        <authorList>
            <person name="Thrash J.C."/>
            <person name="Cho J.C."/>
            <person name="Vergin K.L."/>
            <person name="Giovannoni S.J."/>
        </authorList>
    </citation>
    <scope>NUCLEOTIDE SEQUENCE [LARGE SCALE GENOMIC DNA]</scope>
    <source>
        <strain evidence="4">ATCC BAA-861 / DSM 15982 / KCTC 12143 / HTCC2516</strain>
    </source>
</reference>
<dbReference type="eggNOG" id="ENOG50336F9">
    <property type="taxonomic scope" value="Bacteria"/>
</dbReference>
<dbReference type="Proteomes" id="UP000003635">
    <property type="component" value="Unassembled WGS sequence"/>
</dbReference>
<dbReference type="AlphaFoldDB" id="Q2CIG5"/>
<dbReference type="OrthoDB" id="7865740at2"/>
<evidence type="ECO:0000313" key="4">
    <source>
        <dbReference type="Proteomes" id="UP000003635"/>
    </source>
</evidence>
<dbReference type="EMBL" id="AAOT01000003">
    <property type="protein sequence ID" value="EAR52624.1"/>
    <property type="molecule type" value="Genomic_DNA"/>
</dbReference>
<name>Q2CIG5_OCEGH</name>
<keyword evidence="3" id="KW-0560">Oxidoreductase</keyword>
<comment type="caution">
    <text evidence="3">The sequence shown here is derived from an EMBL/GenBank/DDBJ whole genome shotgun (WGS) entry which is preliminary data.</text>
</comment>
<feature type="transmembrane region" description="Helical" evidence="2">
    <location>
        <begin position="21"/>
        <end position="40"/>
    </location>
</feature>
<feature type="transmembrane region" description="Helical" evidence="2">
    <location>
        <begin position="118"/>
        <end position="139"/>
    </location>
</feature>